<proteinExistence type="predicted"/>
<sequence>MTKLALPHDAYVFVGDGRKALFLRNEGDEKFANFVTEQVMADAENPATRDQGSDRPGRVGVGAARSAVESADWHDIEEHKFAQQAAAALERLVRERGVRALAIAAPARTLAELRKALHDEVKTHIVAEIDKDLTKMPVWDIEKHLIG</sequence>
<dbReference type="AlphaFoldDB" id="A0A212RA60"/>
<protein>
    <submittedName>
        <fullName evidence="1">Protein required for attachment to host cells</fullName>
    </submittedName>
</protein>
<accession>A0A212RA60</accession>
<evidence type="ECO:0000313" key="1">
    <source>
        <dbReference type="EMBL" id="SNB68895.1"/>
    </source>
</evidence>
<reference evidence="2" key="1">
    <citation type="submission" date="2017-06" db="EMBL/GenBank/DDBJ databases">
        <authorList>
            <person name="Varghese N."/>
            <person name="Submissions S."/>
        </authorList>
    </citation>
    <scope>NUCLEOTIDE SEQUENCE [LARGE SCALE GENOMIC DNA]</scope>
    <source>
        <strain evidence="2">DSM 137</strain>
    </source>
</reference>
<name>A0A212RA60_RHOAC</name>
<dbReference type="InterPro" id="IPR019291">
    <property type="entry name" value="Host_attachment_protein"/>
</dbReference>
<keyword evidence="2" id="KW-1185">Reference proteome</keyword>
<dbReference type="EMBL" id="FYDG01000003">
    <property type="protein sequence ID" value="SNB68895.1"/>
    <property type="molecule type" value="Genomic_DNA"/>
</dbReference>
<organism evidence="1 2">
    <name type="scientific">Rhodoblastus acidophilus</name>
    <name type="common">Rhodopseudomonas acidophila</name>
    <dbReference type="NCBI Taxonomy" id="1074"/>
    <lineage>
        <taxon>Bacteria</taxon>
        <taxon>Pseudomonadati</taxon>
        <taxon>Pseudomonadota</taxon>
        <taxon>Alphaproteobacteria</taxon>
        <taxon>Hyphomicrobiales</taxon>
        <taxon>Rhodoblastaceae</taxon>
        <taxon>Rhodoblastus</taxon>
    </lineage>
</organism>
<evidence type="ECO:0000313" key="2">
    <source>
        <dbReference type="Proteomes" id="UP000198418"/>
    </source>
</evidence>
<dbReference type="Proteomes" id="UP000198418">
    <property type="component" value="Unassembled WGS sequence"/>
</dbReference>
<gene>
    <name evidence="1" type="ORF">SAMN06265338_103137</name>
</gene>
<dbReference type="OrthoDB" id="9812459at2"/>
<dbReference type="Pfam" id="PF10116">
    <property type="entry name" value="Host_attach"/>
    <property type="match status" value="1"/>
</dbReference>
<dbReference type="RefSeq" id="WP_088520258.1">
    <property type="nucleotide sequence ID" value="NZ_FYDG01000003.1"/>
</dbReference>